<accession>A0ACD3AB19</accession>
<dbReference type="EMBL" id="ML208554">
    <property type="protein sequence ID" value="TFK62865.1"/>
    <property type="molecule type" value="Genomic_DNA"/>
</dbReference>
<keyword evidence="2" id="KW-1185">Reference proteome</keyword>
<organism evidence="1 2">
    <name type="scientific">Pluteus cervinus</name>
    <dbReference type="NCBI Taxonomy" id="181527"/>
    <lineage>
        <taxon>Eukaryota</taxon>
        <taxon>Fungi</taxon>
        <taxon>Dikarya</taxon>
        <taxon>Basidiomycota</taxon>
        <taxon>Agaricomycotina</taxon>
        <taxon>Agaricomycetes</taxon>
        <taxon>Agaricomycetidae</taxon>
        <taxon>Agaricales</taxon>
        <taxon>Pluteineae</taxon>
        <taxon>Pluteaceae</taxon>
        <taxon>Pluteus</taxon>
    </lineage>
</organism>
<evidence type="ECO:0000313" key="2">
    <source>
        <dbReference type="Proteomes" id="UP000308600"/>
    </source>
</evidence>
<evidence type="ECO:0000313" key="1">
    <source>
        <dbReference type="EMBL" id="TFK62865.1"/>
    </source>
</evidence>
<reference evidence="1 2" key="1">
    <citation type="journal article" date="2019" name="Nat. Ecol. Evol.">
        <title>Megaphylogeny resolves global patterns of mushroom evolution.</title>
        <authorList>
            <person name="Varga T."/>
            <person name="Krizsan K."/>
            <person name="Foldi C."/>
            <person name="Dima B."/>
            <person name="Sanchez-Garcia M."/>
            <person name="Sanchez-Ramirez S."/>
            <person name="Szollosi G.J."/>
            <person name="Szarkandi J.G."/>
            <person name="Papp V."/>
            <person name="Albert L."/>
            <person name="Andreopoulos W."/>
            <person name="Angelini C."/>
            <person name="Antonin V."/>
            <person name="Barry K.W."/>
            <person name="Bougher N.L."/>
            <person name="Buchanan P."/>
            <person name="Buyck B."/>
            <person name="Bense V."/>
            <person name="Catcheside P."/>
            <person name="Chovatia M."/>
            <person name="Cooper J."/>
            <person name="Damon W."/>
            <person name="Desjardin D."/>
            <person name="Finy P."/>
            <person name="Geml J."/>
            <person name="Haridas S."/>
            <person name="Hughes K."/>
            <person name="Justo A."/>
            <person name="Karasinski D."/>
            <person name="Kautmanova I."/>
            <person name="Kiss B."/>
            <person name="Kocsube S."/>
            <person name="Kotiranta H."/>
            <person name="LaButti K.M."/>
            <person name="Lechner B.E."/>
            <person name="Liimatainen K."/>
            <person name="Lipzen A."/>
            <person name="Lukacs Z."/>
            <person name="Mihaltcheva S."/>
            <person name="Morgado L.N."/>
            <person name="Niskanen T."/>
            <person name="Noordeloos M.E."/>
            <person name="Ohm R.A."/>
            <person name="Ortiz-Santana B."/>
            <person name="Ovrebo C."/>
            <person name="Racz N."/>
            <person name="Riley R."/>
            <person name="Savchenko A."/>
            <person name="Shiryaev A."/>
            <person name="Soop K."/>
            <person name="Spirin V."/>
            <person name="Szebenyi C."/>
            <person name="Tomsovsky M."/>
            <person name="Tulloss R.E."/>
            <person name="Uehling J."/>
            <person name="Grigoriev I.V."/>
            <person name="Vagvolgyi C."/>
            <person name="Papp T."/>
            <person name="Martin F.M."/>
            <person name="Miettinen O."/>
            <person name="Hibbett D.S."/>
            <person name="Nagy L.G."/>
        </authorList>
    </citation>
    <scope>NUCLEOTIDE SEQUENCE [LARGE SCALE GENOMIC DNA]</scope>
    <source>
        <strain evidence="1 2">NL-1719</strain>
    </source>
</reference>
<name>A0ACD3AB19_9AGAR</name>
<proteinExistence type="predicted"/>
<gene>
    <name evidence="1" type="ORF">BDN72DRAFT_742394</name>
</gene>
<feature type="non-terminal residue" evidence="1">
    <location>
        <position position="1"/>
    </location>
</feature>
<dbReference type="Proteomes" id="UP000308600">
    <property type="component" value="Unassembled WGS sequence"/>
</dbReference>
<feature type="non-terminal residue" evidence="1">
    <location>
        <position position="92"/>
    </location>
</feature>
<protein>
    <submittedName>
        <fullName evidence="1">Uncharacterized protein</fullName>
    </submittedName>
</protein>
<sequence>LHPVFHSSLLEPYSDPSEFHAHADPIAFQLPEDPALSIDKILDCRKFGHRFEYFIHFKGSDTTNDSWVPLSDIPTSFNELIDTYHRRHPRAP</sequence>